<accession>A0ABV8JYU2</accession>
<dbReference type="InterPro" id="IPR036249">
    <property type="entry name" value="Thioredoxin-like_sf"/>
</dbReference>
<comment type="caution">
    <text evidence="6">The sequence shown here is derived from an EMBL/GenBank/DDBJ whole genome shotgun (WGS) entry which is preliminary data.</text>
</comment>
<evidence type="ECO:0000256" key="2">
    <source>
        <dbReference type="ARBA" id="ARBA00022559"/>
    </source>
</evidence>
<gene>
    <name evidence="6" type="ORF">ACFOZ8_10685</name>
</gene>
<dbReference type="PIRSF" id="PIRSF000303">
    <property type="entry name" value="Glutathion_perox"/>
    <property type="match status" value="1"/>
</dbReference>
<dbReference type="PANTHER" id="PTHR11592">
    <property type="entry name" value="GLUTATHIONE PEROXIDASE"/>
    <property type="match status" value="1"/>
</dbReference>
<feature type="domain" description="Thioredoxin" evidence="5">
    <location>
        <begin position="1"/>
        <end position="162"/>
    </location>
</feature>
<evidence type="ECO:0000259" key="5">
    <source>
        <dbReference type="PROSITE" id="PS51352"/>
    </source>
</evidence>
<dbReference type="PROSITE" id="PS51352">
    <property type="entry name" value="THIOREDOXIN_2"/>
    <property type="match status" value="1"/>
</dbReference>
<protein>
    <recommendedName>
        <fullName evidence="4">Glutathione peroxidase</fullName>
    </recommendedName>
</protein>
<dbReference type="CDD" id="cd00340">
    <property type="entry name" value="GSH_Peroxidase"/>
    <property type="match status" value="1"/>
</dbReference>
<dbReference type="PANTHER" id="PTHR11592:SF78">
    <property type="entry name" value="GLUTATHIONE PEROXIDASE"/>
    <property type="match status" value="1"/>
</dbReference>
<sequence length="165" mass="18297">MSVYDFEVTTIRGEKKKLSDYRGQVLVIVNTATKCGFAPQFDGLQELYEKYKDQGFAVLGFPSNQFMDQEPGDNGQVEEACKINFGVTFPLFAKIDVNGPEADPLYNYLKKEAGGLLGSGIKWNFTKFLVDRDGSVVKRIAPATAPAKFEKDIVKLLEKKPASTV</sequence>
<dbReference type="PROSITE" id="PS51355">
    <property type="entry name" value="GLUTATHIONE_PEROXID_3"/>
    <property type="match status" value="1"/>
</dbReference>
<evidence type="ECO:0000256" key="1">
    <source>
        <dbReference type="ARBA" id="ARBA00006926"/>
    </source>
</evidence>
<dbReference type="InterPro" id="IPR000889">
    <property type="entry name" value="Glutathione_peroxidase"/>
</dbReference>
<dbReference type="PROSITE" id="PS00460">
    <property type="entry name" value="GLUTATHIONE_PEROXID_1"/>
    <property type="match status" value="1"/>
</dbReference>
<organism evidence="6 7">
    <name type="scientific">Paenibacillus xanthanilyticus</name>
    <dbReference type="NCBI Taxonomy" id="1783531"/>
    <lineage>
        <taxon>Bacteria</taxon>
        <taxon>Bacillati</taxon>
        <taxon>Bacillota</taxon>
        <taxon>Bacilli</taxon>
        <taxon>Bacillales</taxon>
        <taxon>Paenibacillaceae</taxon>
        <taxon>Paenibacillus</taxon>
    </lineage>
</organism>
<dbReference type="GO" id="GO:0004601">
    <property type="term" value="F:peroxidase activity"/>
    <property type="evidence" value="ECO:0007669"/>
    <property type="project" value="UniProtKB-KW"/>
</dbReference>
<dbReference type="InterPro" id="IPR029759">
    <property type="entry name" value="GPX_AS"/>
</dbReference>
<evidence type="ECO:0000313" key="7">
    <source>
        <dbReference type="Proteomes" id="UP001595715"/>
    </source>
</evidence>
<dbReference type="Pfam" id="PF00255">
    <property type="entry name" value="GSHPx"/>
    <property type="match status" value="1"/>
</dbReference>
<evidence type="ECO:0000313" key="6">
    <source>
        <dbReference type="EMBL" id="MFC4100127.1"/>
    </source>
</evidence>
<dbReference type="PRINTS" id="PR01011">
    <property type="entry name" value="GLUTPROXDASE"/>
</dbReference>
<reference evidence="7" key="1">
    <citation type="journal article" date="2019" name="Int. J. Syst. Evol. Microbiol.">
        <title>The Global Catalogue of Microorganisms (GCM) 10K type strain sequencing project: providing services to taxonomists for standard genome sequencing and annotation.</title>
        <authorList>
            <consortium name="The Broad Institute Genomics Platform"/>
            <consortium name="The Broad Institute Genome Sequencing Center for Infectious Disease"/>
            <person name="Wu L."/>
            <person name="Ma J."/>
        </authorList>
    </citation>
    <scope>NUCLEOTIDE SEQUENCE [LARGE SCALE GENOMIC DNA]</scope>
    <source>
        <strain evidence="7">IBRC-M 10987</strain>
    </source>
</reference>
<evidence type="ECO:0000256" key="3">
    <source>
        <dbReference type="ARBA" id="ARBA00023002"/>
    </source>
</evidence>
<name>A0ABV8JYU2_9BACL</name>
<proteinExistence type="inferred from homology"/>
<keyword evidence="2 4" id="KW-0575">Peroxidase</keyword>
<dbReference type="InterPro" id="IPR013766">
    <property type="entry name" value="Thioredoxin_domain"/>
</dbReference>
<dbReference type="Proteomes" id="UP001595715">
    <property type="component" value="Unassembled WGS sequence"/>
</dbReference>
<dbReference type="EMBL" id="JBHSAM010000021">
    <property type="protein sequence ID" value="MFC4100127.1"/>
    <property type="molecule type" value="Genomic_DNA"/>
</dbReference>
<comment type="similarity">
    <text evidence="1 4">Belongs to the glutathione peroxidase family.</text>
</comment>
<dbReference type="RefSeq" id="WP_377718802.1">
    <property type="nucleotide sequence ID" value="NZ_JBHSAM010000021.1"/>
</dbReference>
<evidence type="ECO:0000256" key="4">
    <source>
        <dbReference type="RuleBase" id="RU000499"/>
    </source>
</evidence>
<keyword evidence="7" id="KW-1185">Reference proteome</keyword>
<dbReference type="SUPFAM" id="SSF52833">
    <property type="entry name" value="Thioredoxin-like"/>
    <property type="match status" value="1"/>
</dbReference>
<keyword evidence="3 4" id="KW-0560">Oxidoreductase</keyword>
<dbReference type="PROSITE" id="PS00763">
    <property type="entry name" value="GLUTATHIONE_PEROXID_2"/>
    <property type="match status" value="1"/>
</dbReference>
<dbReference type="InterPro" id="IPR029760">
    <property type="entry name" value="GPX_CS"/>
</dbReference>
<dbReference type="Gene3D" id="3.40.30.10">
    <property type="entry name" value="Glutaredoxin"/>
    <property type="match status" value="1"/>
</dbReference>